<gene>
    <name evidence="2" type="ORF">CSOL1703_00008010</name>
</gene>
<name>A0A9N9ZP40_9HYPO</name>
<reference evidence="2" key="1">
    <citation type="submission" date="2021-10" db="EMBL/GenBank/DDBJ databases">
        <authorList>
            <person name="Piombo E."/>
        </authorList>
    </citation>
    <scope>NUCLEOTIDE SEQUENCE</scope>
</reference>
<organism evidence="2 3">
    <name type="scientific">Clonostachys solani</name>
    <dbReference type="NCBI Taxonomy" id="160281"/>
    <lineage>
        <taxon>Eukaryota</taxon>
        <taxon>Fungi</taxon>
        <taxon>Dikarya</taxon>
        <taxon>Ascomycota</taxon>
        <taxon>Pezizomycotina</taxon>
        <taxon>Sordariomycetes</taxon>
        <taxon>Hypocreomycetidae</taxon>
        <taxon>Hypocreales</taxon>
        <taxon>Bionectriaceae</taxon>
        <taxon>Clonostachys</taxon>
    </lineage>
</organism>
<feature type="non-terminal residue" evidence="2">
    <location>
        <position position="1"/>
    </location>
</feature>
<evidence type="ECO:0000256" key="1">
    <source>
        <dbReference type="SAM" id="MobiDB-lite"/>
    </source>
</evidence>
<sequence>MPCCFATLHFRQCRHSMLFKLGCSKPECTDICPNKRRQFLLQTEYMWRCEDCVEFQYKQESDLRAAKWDAYHARLRTTIGMSPESRSSLTMTARNKETREEVAEDQHRSSCVEEVQRVVDWVEEYGGLVWDLVYGHKRDFEASKNRLQFLRAAKYWDLVIVLDYVRKPQEPWDNENFPPCIEELIQAGRIRPARRAAVPETPRSAGRPSALPAFVSFQPGMCRTAVIDEAAELTQRMTGIALHGLGASSGLASGSSSDVEPVATRNISPDDRIPRSFGTEMCTPYEAHTFNYNVNVVVKDADASETPSTQRASCSIYKTTPEAGLQEDDKDEDEEEPNHIW</sequence>
<dbReference type="Proteomes" id="UP000775872">
    <property type="component" value="Unassembled WGS sequence"/>
</dbReference>
<feature type="compositionally biased region" description="Acidic residues" evidence="1">
    <location>
        <begin position="325"/>
        <end position="341"/>
    </location>
</feature>
<accession>A0A9N9ZP40</accession>
<comment type="caution">
    <text evidence="2">The sequence shown here is derived from an EMBL/GenBank/DDBJ whole genome shotgun (WGS) entry which is preliminary data.</text>
</comment>
<feature type="region of interest" description="Disordered" evidence="1">
    <location>
        <begin position="251"/>
        <end position="271"/>
    </location>
</feature>
<evidence type="ECO:0000313" key="3">
    <source>
        <dbReference type="Proteomes" id="UP000775872"/>
    </source>
</evidence>
<feature type="compositionally biased region" description="Polar residues" evidence="1">
    <location>
        <begin position="305"/>
        <end position="318"/>
    </location>
</feature>
<dbReference type="OrthoDB" id="5154063at2759"/>
<keyword evidence="3" id="KW-1185">Reference proteome</keyword>
<feature type="region of interest" description="Disordered" evidence="1">
    <location>
        <begin position="303"/>
        <end position="341"/>
    </location>
</feature>
<evidence type="ECO:0000313" key="2">
    <source>
        <dbReference type="EMBL" id="CAH0058977.1"/>
    </source>
</evidence>
<dbReference type="EMBL" id="CABFOC020000091">
    <property type="protein sequence ID" value="CAH0058977.1"/>
    <property type="molecule type" value="Genomic_DNA"/>
</dbReference>
<protein>
    <submittedName>
        <fullName evidence="2">Uncharacterized protein</fullName>
    </submittedName>
</protein>
<dbReference type="AlphaFoldDB" id="A0A9N9ZP40"/>
<proteinExistence type="predicted"/>